<dbReference type="EMBL" id="GGEC01006432">
    <property type="protein sequence ID" value="MBW86915.1"/>
    <property type="molecule type" value="Transcribed_RNA"/>
</dbReference>
<evidence type="ECO:0000313" key="1">
    <source>
        <dbReference type="EMBL" id="MBW86915.1"/>
    </source>
</evidence>
<protein>
    <submittedName>
        <fullName evidence="1">Uncharacterized protein</fullName>
    </submittedName>
</protein>
<accession>A0A2P2J0E5</accession>
<sequence length="13" mass="1383">MGSLVFDGGDEKK</sequence>
<proteinExistence type="predicted"/>
<name>A0A2P2J0E5_RHIMU</name>
<reference evidence="1" key="1">
    <citation type="submission" date="2018-02" db="EMBL/GenBank/DDBJ databases">
        <title>Rhizophora mucronata_Transcriptome.</title>
        <authorList>
            <person name="Meera S.P."/>
            <person name="Sreeshan A."/>
            <person name="Augustine A."/>
        </authorList>
    </citation>
    <scope>NUCLEOTIDE SEQUENCE</scope>
    <source>
        <tissue evidence="1">Leaf</tissue>
    </source>
</reference>
<organism evidence="1">
    <name type="scientific">Rhizophora mucronata</name>
    <name type="common">Asiatic mangrove</name>
    <dbReference type="NCBI Taxonomy" id="61149"/>
    <lineage>
        <taxon>Eukaryota</taxon>
        <taxon>Viridiplantae</taxon>
        <taxon>Streptophyta</taxon>
        <taxon>Embryophyta</taxon>
        <taxon>Tracheophyta</taxon>
        <taxon>Spermatophyta</taxon>
        <taxon>Magnoliopsida</taxon>
        <taxon>eudicotyledons</taxon>
        <taxon>Gunneridae</taxon>
        <taxon>Pentapetalae</taxon>
        <taxon>rosids</taxon>
        <taxon>fabids</taxon>
        <taxon>Malpighiales</taxon>
        <taxon>Rhizophoraceae</taxon>
        <taxon>Rhizophora</taxon>
    </lineage>
</organism>